<evidence type="ECO:0000313" key="5">
    <source>
        <dbReference type="Proteomes" id="UP000309215"/>
    </source>
</evidence>
<dbReference type="SMART" id="SM00448">
    <property type="entry name" value="REC"/>
    <property type="match status" value="1"/>
</dbReference>
<sequence>MASAARVLVIDDSPTILKVVSAILARNGYEPTTARDGVAGLELIRKGPKFDLVLLDFVMPRMNGYQFCRELRSDATHRTLPVVLMSAKGDKIRGTFVQQTGAVDAITKPFDARALVTVVEGALAKTAEGRSPRPVPEGQKMPEEEVLPVESMRPSMHIRHARQRASVEFAQQVANAVVPAILAISPEDRASEAAVMAAVARAMTPDILASLSLTVKDLDPGDGVREAMSGDLSVVALAEILQVLGMQRQTGVLHVTNNRTSITISMRQGQIDFVQSRGATEEYRLGRYFLEKGALSRDQLDTLLADLRGSNKLLGEEVVARGIVTREELVDILTKQSSELIYDMLRWPYGRFSFTKEPFRPEADMAKLTLGVSALVLEGFRRVDEWRLMEGTIHFDQVPVIDPFALEGLSPGQLARPERLVLDAVNGQRTVSEVVKESTVGSFDAVKIIYQFLQSRVLRTR</sequence>
<reference evidence="4 5" key="1">
    <citation type="submission" date="2019-04" db="EMBL/GenBank/DDBJ databases">
        <authorList>
            <person name="Li Y."/>
            <person name="Wang J."/>
        </authorList>
    </citation>
    <scope>NUCLEOTIDE SEQUENCE [LARGE SCALE GENOMIC DNA]</scope>
    <source>
        <strain evidence="4 5">DSM 14668</strain>
    </source>
</reference>
<dbReference type="InterPro" id="IPR050595">
    <property type="entry name" value="Bact_response_regulator"/>
</dbReference>
<keyword evidence="1 2" id="KW-0597">Phosphoprotein</keyword>
<comment type="caution">
    <text evidence="4">The sequence shown here is derived from an EMBL/GenBank/DDBJ whole genome shotgun (WGS) entry which is preliminary data.</text>
</comment>
<dbReference type="RefSeq" id="WP_136926842.1">
    <property type="nucleotide sequence ID" value="NZ_SSMQ01000001.1"/>
</dbReference>
<dbReference type="PROSITE" id="PS50110">
    <property type="entry name" value="RESPONSE_REGULATORY"/>
    <property type="match status" value="1"/>
</dbReference>
<dbReference type="EMBL" id="SSMQ01000001">
    <property type="protein sequence ID" value="TKD13026.1"/>
    <property type="molecule type" value="Genomic_DNA"/>
</dbReference>
<dbReference type="InterPro" id="IPR011006">
    <property type="entry name" value="CheY-like_superfamily"/>
</dbReference>
<dbReference type="InterPro" id="IPR001789">
    <property type="entry name" value="Sig_transdc_resp-reg_receiver"/>
</dbReference>
<dbReference type="GO" id="GO:0000160">
    <property type="term" value="P:phosphorelay signal transduction system"/>
    <property type="evidence" value="ECO:0007669"/>
    <property type="project" value="InterPro"/>
</dbReference>
<dbReference type="InterPro" id="IPR025497">
    <property type="entry name" value="PatA-like_N"/>
</dbReference>
<proteinExistence type="predicted"/>
<dbReference type="SUPFAM" id="SSF160246">
    <property type="entry name" value="EspE N-terminal domain-like"/>
    <property type="match status" value="1"/>
</dbReference>
<dbReference type="Gene3D" id="3.40.50.2300">
    <property type="match status" value="1"/>
</dbReference>
<protein>
    <submittedName>
        <fullName evidence="4">Response regulator</fullName>
    </submittedName>
</protein>
<feature type="domain" description="Response regulatory" evidence="3">
    <location>
        <begin position="6"/>
        <end position="123"/>
    </location>
</feature>
<dbReference type="InterPro" id="IPR037257">
    <property type="entry name" value="T2SS_E_N_sf"/>
</dbReference>
<evidence type="ECO:0000259" key="3">
    <source>
        <dbReference type="PROSITE" id="PS50110"/>
    </source>
</evidence>
<dbReference type="PANTHER" id="PTHR44591:SF3">
    <property type="entry name" value="RESPONSE REGULATORY DOMAIN-CONTAINING PROTEIN"/>
    <property type="match status" value="1"/>
</dbReference>
<dbReference type="Pfam" id="PF14332">
    <property type="entry name" value="DUF4388"/>
    <property type="match status" value="2"/>
</dbReference>
<dbReference type="OrthoDB" id="9812510at2"/>
<accession>A0A4U1JJV8</accession>
<dbReference type="SUPFAM" id="SSF52172">
    <property type="entry name" value="CheY-like"/>
    <property type="match status" value="1"/>
</dbReference>
<feature type="modified residue" description="4-aspartylphosphate" evidence="2">
    <location>
        <position position="56"/>
    </location>
</feature>
<keyword evidence="5" id="KW-1185">Reference proteome</keyword>
<dbReference type="CDD" id="cd17574">
    <property type="entry name" value="REC_OmpR"/>
    <property type="match status" value="1"/>
</dbReference>
<organism evidence="4 5">
    <name type="scientific">Polyangium fumosum</name>
    <dbReference type="NCBI Taxonomy" id="889272"/>
    <lineage>
        <taxon>Bacteria</taxon>
        <taxon>Pseudomonadati</taxon>
        <taxon>Myxococcota</taxon>
        <taxon>Polyangia</taxon>
        <taxon>Polyangiales</taxon>
        <taxon>Polyangiaceae</taxon>
        <taxon>Polyangium</taxon>
    </lineage>
</organism>
<dbReference type="AlphaFoldDB" id="A0A4U1JJV8"/>
<evidence type="ECO:0000256" key="2">
    <source>
        <dbReference type="PROSITE-ProRule" id="PRU00169"/>
    </source>
</evidence>
<evidence type="ECO:0000313" key="4">
    <source>
        <dbReference type="EMBL" id="TKD13026.1"/>
    </source>
</evidence>
<dbReference type="PANTHER" id="PTHR44591">
    <property type="entry name" value="STRESS RESPONSE REGULATOR PROTEIN 1"/>
    <property type="match status" value="1"/>
</dbReference>
<name>A0A4U1JJV8_9BACT</name>
<dbReference type="Proteomes" id="UP000309215">
    <property type="component" value="Unassembled WGS sequence"/>
</dbReference>
<evidence type="ECO:0000256" key="1">
    <source>
        <dbReference type="ARBA" id="ARBA00022553"/>
    </source>
</evidence>
<gene>
    <name evidence="4" type="ORF">E8A74_00245</name>
</gene>
<dbReference type="Pfam" id="PF00072">
    <property type="entry name" value="Response_reg"/>
    <property type="match status" value="1"/>
</dbReference>